<name>A0A8W8L243_MAGGI</name>
<organism evidence="2 3">
    <name type="scientific">Magallana gigas</name>
    <name type="common">Pacific oyster</name>
    <name type="synonym">Crassostrea gigas</name>
    <dbReference type="NCBI Taxonomy" id="29159"/>
    <lineage>
        <taxon>Eukaryota</taxon>
        <taxon>Metazoa</taxon>
        <taxon>Spiralia</taxon>
        <taxon>Lophotrochozoa</taxon>
        <taxon>Mollusca</taxon>
        <taxon>Bivalvia</taxon>
        <taxon>Autobranchia</taxon>
        <taxon>Pteriomorphia</taxon>
        <taxon>Ostreida</taxon>
        <taxon>Ostreoidea</taxon>
        <taxon>Ostreidae</taxon>
        <taxon>Magallana</taxon>
    </lineage>
</organism>
<reference evidence="2" key="1">
    <citation type="submission" date="2022-08" db="UniProtKB">
        <authorList>
            <consortium name="EnsemblMetazoa"/>
        </authorList>
    </citation>
    <scope>IDENTIFICATION</scope>
    <source>
        <strain evidence="2">05x7-T-G4-1.051#20</strain>
    </source>
</reference>
<dbReference type="AlphaFoldDB" id="A0A8W8L243"/>
<evidence type="ECO:0000313" key="3">
    <source>
        <dbReference type="Proteomes" id="UP000005408"/>
    </source>
</evidence>
<feature type="region of interest" description="Disordered" evidence="1">
    <location>
        <begin position="109"/>
        <end position="132"/>
    </location>
</feature>
<dbReference type="EnsemblMetazoa" id="G26260.1">
    <property type="protein sequence ID" value="G26260.1:cds"/>
    <property type="gene ID" value="G26260"/>
</dbReference>
<protein>
    <submittedName>
        <fullName evidence="2">Uncharacterized protein</fullName>
    </submittedName>
</protein>
<evidence type="ECO:0000256" key="1">
    <source>
        <dbReference type="SAM" id="MobiDB-lite"/>
    </source>
</evidence>
<dbReference type="Proteomes" id="UP000005408">
    <property type="component" value="Unassembled WGS sequence"/>
</dbReference>
<accession>A0A8W8L243</accession>
<proteinExistence type="predicted"/>
<evidence type="ECO:0000313" key="2">
    <source>
        <dbReference type="EnsemblMetazoa" id="G26260.1:cds"/>
    </source>
</evidence>
<keyword evidence="3" id="KW-1185">Reference proteome</keyword>
<sequence length="132" mass="15149">MSKKPRADGIPDSPILKVVQKKGGVAFDIGYKSTVPKLPPINVRWVLVPVGGEDYEKWQGLPQHDFNLLIMCDNAQPWCQAHYWKKKKLLLVDKHEKAKIKRERIIQQKKLSAQRPRTARPSDVIESTNLID</sequence>